<dbReference type="OrthoDB" id="9801978at2"/>
<dbReference type="GO" id="GO:0005524">
    <property type="term" value="F:ATP binding"/>
    <property type="evidence" value="ECO:0007669"/>
    <property type="project" value="UniProtKB-UniRule"/>
</dbReference>
<dbReference type="InterPro" id="IPR004101">
    <property type="entry name" value="Mur_ligase_C"/>
</dbReference>
<dbReference type="Pfam" id="PF02875">
    <property type="entry name" value="Mur_ligase_C"/>
    <property type="match status" value="1"/>
</dbReference>
<dbReference type="SUPFAM" id="SSF53244">
    <property type="entry name" value="MurD-like peptide ligases, peptide-binding domain"/>
    <property type="match status" value="1"/>
</dbReference>
<keyword evidence="9 10" id="KW-0961">Cell wall biogenesis/degradation</keyword>
<dbReference type="InterPro" id="IPR051046">
    <property type="entry name" value="MurCDEF_CellWall_CoF430Synth"/>
</dbReference>
<keyword evidence="4 10" id="KW-0547">Nucleotide-binding</keyword>
<dbReference type="GO" id="GO:0005737">
    <property type="term" value="C:cytoplasm"/>
    <property type="evidence" value="ECO:0007669"/>
    <property type="project" value="UniProtKB-SubCell"/>
</dbReference>
<dbReference type="Gene3D" id="3.40.1190.10">
    <property type="entry name" value="Mur-like, catalytic domain"/>
    <property type="match status" value="1"/>
</dbReference>
<evidence type="ECO:0000256" key="6">
    <source>
        <dbReference type="ARBA" id="ARBA00022960"/>
    </source>
</evidence>
<evidence type="ECO:0000313" key="14">
    <source>
        <dbReference type="EMBL" id="EIJ41654.1"/>
    </source>
</evidence>
<evidence type="ECO:0000313" key="15">
    <source>
        <dbReference type="Proteomes" id="UP000005744"/>
    </source>
</evidence>
<dbReference type="InterPro" id="IPR005863">
    <property type="entry name" value="UDP-N-AcMur_synth"/>
</dbReference>
<dbReference type="Gene3D" id="3.40.1390.10">
    <property type="entry name" value="MurE/MurF, N-terminal domain"/>
    <property type="match status" value="1"/>
</dbReference>
<dbReference type="GO" id="GO:0009252">
    <property type="term" value="P:peptidoglycan biosynthetic process"/>
    <property type="evidence" value="ECO:0007669"/>
    <property type="project" value="UniProtKB-UniRule"/>
</dbReference>
<evidence type="ECO:0000256" key="8">
    <source>
        <dbReference type="ARBA" id="ARBA00023306"/>
    </source>
</evidence>
<feature type="domain" description="Mur ligase C-terminal" evidence="12">
    <location>
        <begin position="315"/>
        <end position="434"/>
    </location>
</feature>
<keyword evidence="8 10" id="KW-0131">Cell cycle</keyword>
<dbReference type="GO" id="GO:0071555">
    <property type="term" value="P:cell wall organization"/>
    <property type="evidence" value="ECO:0007669"/>
    <property type="project" value="UniProtKB-KW"/>
</dbReference>
<dbReference type="Pfam" id="PF08245">
    <property type="entry name" value="Mur_ligase_M"/>
    <property type="match status" value="1"/>
</dbReference>
<dbReference type="PANTHER" id="PTHR43024">
    <property type="entry name" value="UDP-N-ACETYLMURAMOYL-TRIPEPTIDE--D-ALANYL-D-ALANINE LIGASE"/>
    <property type="match status" value="1"/>
</dbReference>
<comment type="similarity">
    <text evidence="10">Belongs to the MurCDEF family. MurF subfamily.</text>
</comment>
<dbReference type="HOGENOM" id="CLU_031507_4_0_6"/>
<protein>
    <recommendedName>
        <fullName evidence="10 11">UDP-N-acetylmuramoyl-tripeptide--D-alanyl-D-alanine ligase</fullName>
        <ecNumber evidence="10 11">6.3.2.10</ecNumber>
    </recommendedName>
    <alternativeName>
        <fullName evidence="10">D-alanyl-D-alanine-adding enzyme</fullName>
    </alternativeName>
</protein>
<evidence type="ECO:0000259" key="12">
    <source>
        <dbReference type="Pfam" id="PF02875"/>
    </source>
</evidence>
<evidence type="ECO:0000256" key="3">
    <source>
        <dbReference type="ARBA" id="ARBA00022618"/>
    </source>
</evidence>
<dbReference type="InterPro" id="IPR036615">
    <property type="entry name" value="Mur_ligase_C_dom_sf"/>
</dbReference>
<proteinExistence type="inferred from homology"/>
<dbReference type="EMBL" id="JH600070">
    <property type="protein sequence ID" value="EIJ41654.1"/>
    <property type="molecule type" value="Genomic_DNA"/>
</dbReference>
<dbReference type="AlphaFoldDB" id="I3CDG1"/>
<evidence type="ECO:0000256" key="1">
    <source>
        <dbReference type="ARBA" id="ARBA00022490"/>
    </source>
</evidence>
<keyword evidence="5 10" id="KW-0067">ATP-binding</keyword>
<name>I3CDG1_9GAMM</name>
<dbReference type="GO" id="GO:0008360">
    <property type="term" value="P:regulation of cell shape"/>
    <property type="evidence" value="ECO:0007669"/>
    <property type="project" value="UniProtKB-KW"/>
</dbReference>
<dbReference type="InterPro" id="IPR035911">
    <property type="entry name" value="MurE/MurF_N"/>
</dbReference>
<organism evidence="14 15">
    <name type="scientific">Beggiatoa alba B18LD</name>
    <dbReference type="NCBI Taxonomy" id="395493"/>
    <lineage>
        <taxon>Bacteria</taxon>
        <taxon>Pseudomonadati</taxon>
        <taxon>Pseudomonadota</taxon>
        <taxon>Gammaproteobacteria</taxon>
        <taxon>Thiotrichales</taxon>
        <taxon>Thiotrichaceae</taxon>
        <taxon>Beggiatoa</taxon>
    </lineage>
</organism>
<gene>
    <name evidence="10" type="primary">murF</name>
    <name evidence="14" type="ORF">BegalDRAFT_0742</name>
</gene>
<keyword evidence="15" id="KW-1185">Reference proteome</keyword>
<keyword evidence="2 10" id="KW-0436">Ligase</keyword>
<dbReference type="InterPro" id="IPR036565">
    <property type="entry name" value="Mur-like_cat_sf"/>
</dbReference>
<evidence type="ECO:0000256" key="2">
    <source>
        <dbReference type="ARBA" id="ARBA00022598"/>
    </source>
</evidence>
<comment type="pathway">
    <text evidence="10 11">Cell wall biogenesis; peptidoglycan biosynthesis.</text>
</comment>
<dbReference type="InterPro" id="IPR013221">
    <property type="entry name" value="Mur_ligase_cen"/>
</dbReference>
<feature type="domain" description="Mur ligase central" evidence="13">
    <location>
        <begin position="106"/>
        <end position="293"/>
    </location>
</feature>
<dbReference type="Gene3D" id="3.90.190.20">
    <property type="entry name" value="Mur ligase, C-terminal domain"/>
    <property type="match status" value="1"/>
</dbReference>
<dbReference type="NCBIfam" id="TIGR01143">
    <property type="entry name" value="murF"/>
    <property type="match status" value="1"/>
</dbReference>
<keyword evidence="1 10" id="KW-0963">Cytoplasm</keyword>
<comment type="catalytic activity">
    <reaction evidence="10 11">
        <text>D-alanyl-D-alanine + UDP-N-acetyl-alpha-D-muramoyl-L-alanyl-gamma-D-glutamyl-meso-2,6-diaminopimelate + ATP = UDP-N-acetyl-alpha-D-muramoyl-L-alanyl-gamma-D-glutamyl-meso-2,6-diaminopimeloyl-D-alanyl-D-alanine + ADP + phosphate + H(+)</text>
        <dbReference type="Rhea" id="RHEA:28374"/>
        <dbReference type="ChEBI" id="CHEBI:15378"/>
        <dbReference type="ChEBI" id="CHEBI:30616"/>
        <dbReference type="ChEBI" id="CHEBI:43474"/>
        <dbReference type="ChEBI" id="CHEBI:57822"/>
        <dbReference type="ChEBI" id="CHEBI:61386"/>
        <dbReference type="ChEBI" id="CHEBI:83905"/>
        <dbReference type="ChEBI" id="CHEBI:456216"/>
        <dbReference type="EC" id="6.3.2.10"/>
    </reaction>
</comment>
<dbReference type="Proteomes" id="UP000005744">
    <property type="component" value="Unassembled WGS sequence"/>
</dbReference>
<evidence type="ECO:0000256" key="7">
    <source>
        <dbReference type="ARBA" id="ARBA00022984"/>
    </source>
</evidence>
<evidence type="ECO:0000259" key="13">
    <source>
        <dbReference type="Pfam" id="PF08245"/>
    </source>
</evidence>
<sequence>MIQLSSEEIARVLQGQLIGANVTITGCYTDTRNPLTGGLYLALKGQQFDGHDFLPQIQSQGGVAALVEQVNTGIDLPQIRVTHTWQAAGQLARYWREQFNQPVIAITGSNGKTTVKEMTRQILARRGNVLATQGNLNNEIGLPLTLFTLNDKHDFIVLEMGASKRGDIAYLCELAKPTIAAVTLCAPAHLDGFKSVEGVARTKGEIFEHLPNNGIAIINHDDFYSGLWQELAGQRKIITFGLQKSATITAQELTLAVDHAQFTLITPLGDVPIFLPLAGQHNVMNALAASACALASGCALSHIQQGLNNMSAVKGRLQRYQGQKGCTVIDDTYNANPQSFKAALAVLSQYAQPRWLVMGDMKELGTQSATFHQQLGELAKELGIERLWAVGDMSRFAVQAFGQGASHWDNQTAMIQALSTEVSANITLLIKGSRSMQMEKVVQALTQGE</sequence>
<evidence type="ECO:0000256" key="11">
    <source>
        <dbReference type="RuleBase" id="RU004136"/>
    </source>
</evidence>
<keyword evidence="7 10" id="KW-0573">Peptidoglycan synthesis</keyword>
<keyword evidence="6 10" id="KW-0133">Cell shape</keyword>
<comment type="subcellular location">
    <subcellularLocation>
        <location evidence="10 11">Cytoplasm</location>
    </subcellularLocation>
</comment>
<evidence type="ECO:0000256" key="4">
    <source>
        <dbReference type="ARBA" id="ARBA00022741"/>
    </source>
</evidence>
<dbReference type="GO" id="GO:0047480">
    <property type="term" value="F:UDP-N-acetylmuramoyl-tripeptide-D-alanyl-D-alanine ligase activity"/>
    <property type="evidence" value="ECO:0007669"/>
    <property type="project" value="UniProtKB-UniRule"/>
</dbReference>
<dbReference type="PANTHER" id="PTHR43024:SF1">
    <property type="entry name" value="UDP-N-ACETYLMURAMOYL-TRIPEPTIDE--D-ALANYL-D-ALANINE LIGASE"/>
    <property type="match status" value="1"/>
</dbReference>
<dbReference type="GO" id="GO:0051301">
    <property type="term" value="P:cell division"/>
    <property type="evidence" value="ECO:0007669"/>
    <property type="project" value="UniProtKB-KW"/>
</dbReference>
<evidence type="ECO:0000256" key="5">
    <source>
        <dbReference type="ARBA" id="ARBA00022840"/>
    </source>
</evidence>
<evidence type="ECO:0000256" key="9">
    <source>
        <dbReference type="ARBA" id="ARBA00023316"/>
    </source>
</evidence>
<keyword evidence="3 10" id="KW-0132">Cell division</keyword>
<comment type="function">
    <text evidence="10 11">Involved in cell wall formation. Catalyzes the final step in the synthesis of UDP-N-acetylmuramoyl-pentapeptide, the precursor of murein.</text>
</comment>
<dbReference type="STRING" id="395493.BegalDRAFT_0742"/>
<dbReference type="SUPFAM" id="SSF53623">
    <property type="entry name" value="MurD-like peptide ligases, catalytic domain"/>
    <property type="match status" value="1"/>
</dbReference>
<dbReference type="GO" id="GO:0008766">
    <property type="term" value="F:UDP-N-acetylmuramoylalanyl-D-glutamyl-2,6-diaminopimelate-D-alanyl-D-alanine ligase activity"/>
    <property type="evidence" value="ECO:0007669"/>
    <property type="project" value="RHEA"/>
</dbReference>
<reference evidence="14 15" key="1">
    <citation type="submission" date="2011-11" db="EMBL/GenBank/DDBJ databases">
        <title>Improved High-Quality Draft sequence of Beggiatoa alba B18lD.</title>
        <authorList>
            <consortium name="US DOE Joint Genome Institute"/>
            <person name="Lucas S."/>
            <person name="Han J."/>
            <person name="Lapidus A."/>
            <person name="Cheng J.-F."/>
            <person name="Goodwin L."/>
            <person name="Pitluck S."/>
            <person name="Peters L."/>
            <person name="Mikhailova N."/>
            <person name="Held B."/>
            <person name="Detter J.C."/>
            <person name="Han C."/>
            <person name="Tapia R."/>
            <person name="Land M."/>
            <person name="Hauser L."/>
            <person name="Kyrpides N."/>
            <person name="Ivanova N."/>
            <person name="Pagani I."/>
            <person name="Samuel K."/>
            <person name="Teske A."/>
            <person name="Mueller J."/>
            <person name="Woyke T."/>
        </authorList>
    </citation>
    <scope>NUCLEOTIDE SEQUENCE [LARGE SCALE GENOMIC DNA]</scope>
    <source>
        <strain evidence="14 15">B18LD</strain>
    </source>
</reference>
<accession>I3CDG1</accession>
<dbReference type="SUPFAM" id="SSF63418">
    <property type="entry name" value="MurE/MurF N-terminal domain"/>
    <property type="match status" value="1"/>
</dbReference>
<dbReference type="UniPathway" id="UPA00219"/>
<dbReference type="EC" id="6.3.2.10" evidence="10 11"/>
<dbReference type="HAMAP" id="MF_02019">
    <property type="entry name" value="MurF"/>
    <property type="match status" value="1"/>
</dbReference>
<feature type="binding site" evidence="10">
    <location>
        <begin position="108"/>
        <end position="114"/>
    </location>
    <ligand>
        <name>ATP</name>
        <dbReference type="ChEBI" id="CHEBI:30616"/>
    </ligand>
</feature>
<evidence type="ECO:0000256" key="10">
    <source>
        <dbReference type="HAMAP-Rule" id="MF_02019"/>
    </source>
</evidence>
<dbReference type="RefSeq" id="WP_002683769.1">
    <property type="nucleotide sequence ID" value="NZ_JH600070.1"/>
</dbReference>
<dbReference type="eggNOG" id="COG0770">
    <property type="taxonomic scope" value="Bacteria"/>
</dbReference>